<proteinExistence type="predicted"/>
<dbReference type="Proteomes" id="UP000308133">
    <property type="component" value="Unassembled WGS sequence"/>
</dbReference>
<accession>A0A4U7B6V3</accession>
<evidence type="ECO:0000313" key="3">
    <source>
        <dbReference type="Proteomes" id="UP000308133"/>
    </source>
</evidence>
<feature type="compositionally biased region" description="Low complexity" evidence="1">
    <location>
        <begin position="123"/>
        <end position="147"/>
    </location>
</feature>
<feature type="region of interest" description="Disordered" evidence="1">
    <location>
        <begin position="320"/>
        <end position="345"/>
    </location>
</feature>
<gene>
    <name evidence="2" type="ORF">C1H76_2706</name>
</gene>
<name>A0A4U7B6V3_9PEZI</name>
<protein>
    <submittedName>
        <fullName evidence="2">Uncharacterized protein</fullName>
    </submittedName>
</protein>
<feature type="region of interest" description="Disordered" evidence="1">
    <location>
        <begin position="115"/>
        <end position="172"/>
    </location>
</feature>
<reference evidence="2 3" key="1">
    <citation type="submission" date="2018-02" db="EMBL/GenBank/DDBJ databases">
        <title>Draft genome sequences of Elsinoe sp., causing black scab on jojoba.</title>
        <authorList>
            <person name="Stodart B."/>
            <person name="Jeffress S."/>
            <person name="Ash G."/>
            <person name="Arun Chinnappa K."/>
        </authorList>
    </citation>
    <scope>NUCLEOTIDE SEQUENCE [LARGE SCALE GENOMIC DNA]</scope>
    <source>
        <strain evidence="2 3">Hillstone_2</strain>
    </source>
</reference>
<organism evidence="2 3">
    <name type="scientific">Elsinoe australis</name>
    <dbReference type="NCBI Taxonomy" id="40998"/>
    <lineage>
        <taxon>Eukaryota</taxon>
        <taxon>Fungi</taxon>
        <taxon>Dikarya</taxon>
        <taxon>Ascomycota</taxon>
        <taxon>Pezizomycotina</taxon>
        <taxon>Dothideomycetes</taxon>
        <taxon>Dothideomycetidae</taxon>
        <taxon>Myriangiales</taxon>
        <taxon>Elsinoaceae</taxon>
        <taxon>Elsinoe</taxon>
    </lineage>
</organism>
<comment type="caution">
    <text evidence="2">The sequence shown here is derived from an EMBL/GenBank/DDBJ whole genome shotgun (WGS) entry which is preliminary data.</text>
</comment>
<sequence length="446" mass="48111">MSLVEQEHFFRLLFDLGETSDNRCCPFHVRGSTGEPSRRCQLPTRNGAANFAAIVSRLVKIQKDHADDTRQLHTSLAGCISSRLSTLVCNRHRSCDNKRIVRSWTKTVLDSAHTPTHNVDQVSGGDAASSSSSSESSDLGLGSSCSESSEHSAVTSPHRDHSPFIRRSGTPSSNDSFCDMFTTDAACTIHLSHGGACFDLPVTTSLLDTETEIDMNWSDYIQELGETNDVLGPTYSHISLPAPVAPSMCPPVTSTTETNTPEDWEGWLQELTSSPPHMHHNITAEPVRGCFSSAIEAHDQITDPVFDNLVAIQEWNASFNDAGDRSRSPSSIEPGIEGAQGRSSSSARPVVMSRCLICYDDLAAGDAETETDNNDEKEGNHNDEGEAMLAAAAVVQQECAGNDSIAFIDPISLTCPRCGRSAHEACYTRAQATLGVIVCPSLFCNT</sequence>
<dbReference type="AlphaFoldDB" id="A0A4U7B6V3"/>
<evidence type="ECO:0000256" key="1">
    <source>
        <dbReference type="SAM" id="MobiDB-lite"/>
    </source>
</evidence>
<evidence type="ECO:0000313" key="2">
    <source>
        <dbReference type="EMBL" id="TKX25050.1"/>
    </source>
</evidence>
<dbReference type="EMBL" id="PTQR01000033">
    <property type="protein sequence ID" value="TKX25050.1"/>
    <property type="molecule type" value="Genomic_DNA"/>
</dbReference>